<sequence length="403" mass="45438">MICTFDPDNDMRRNIAQKRRIKRLESDRDTLFHLVDGLRESPNNEVMKLLHLIRSKVSIEDIKTYLDQDIFKPELEKTPELIELQSTVNILSATAPTTPAYTLLDTSPLDDLFCYTVSARPWTSVTDDDELVSHLIALWFTWREPSHNWIEKGLFLRDMRSGDVNAEFCSQLLVNGILAEACSFSDHPGAYADINDLGSRGLHFYTEARCHYEQLQGRLNIATLEGCGVLFLWYGSAPLNQKPELSCNLQRGNSMGATDKEKVGWLYLGKVSRLAEEYAARYLSHSDGSLENRAACHAISSVYDFIMAQSILRMKAMTTMTPTQPNPSKFRAYPGDILSSCNDQEDLMQTDIPWTQLSPPVVPFDIDQHQQTWPSAMGNSQMPLYPIGRDHGEDADVSSASSS</sequence>
<name>A0AAD4CMZ8_ASPNN</name>
<protein>
    <submittedName>
        <fullName evidence="2">Uncharacterized protein</fullName>
    </submittedName>
</protein>
<feature type="region of interest" description="Disordered" evidence="1">
    <location>
        <begin position="377"/>
        <end position="403"/>
    </location>
</feature>
<dbReference type="Proteomes" id="UP001194746">
    <property type="component" value="Unassembled WGS sequence"/>
</dbReference>
<dbReference type="AlphaFoldDB" id="A0AAD4CMZ8"/>
<dbReference type="CDD" id="cd12148">
    <property type="entry name" value="fungal_TF_MHR"/>
    <property type="match status" value="1"/>
</dbReference>
<keyword evidence="3" id="KW-1185">Reference proteome</keyword>
<gene>
    <name evidence="2" type="ORF">FE257_007234</name>
</gene>
<dbReference type="PANTHER" id="PTHR47256">
    <property type="entry name" value="ZN(II)2CYS6 TRANSCRIPTION FACTOR (EUROFUNG)-RELATED"/>
    <property type="match status" value="1"/>
</dbReference>
<evidence type="ECO:0000313" key="2">
    <source>
        <dbReference type="EMBL" id="KAF9889524.1"/>
    </source>
</evidence>
<comment type="caution">
    <text evidence="2">The sequence shown here is derived from an EMBL/GenBank/DDBJ whole genome shotgun (WGS) entry which is preliminary data.</text>
</comment>
<evidence type="ECO:0000256" key="1">
    <source>
        <dbReference type="SAM" id="MobiDB-lite"/>
    </source>
</evidence>
<reference evidence="2" key="2">
    <citation type="submission" date="2020-02" db="EMBL/GenBank/DDBJ databases">
        <authorList>
            <person name="Gilchrist C.L.M."/>
            <person name="Chooi Y.-H."/>
        </authorList>
    </citation>
    <scope>NUCLEOTIDE SEQUENCE</scope>
    <source>
        <strain evidence="2">MST-FP2251</strain>
    </source>
</reference>
<reference evidence="2" key="1">
    <citation type="journal article" date="2019" name="Beilstein J. Org. Chem.">
        <title>Nanangenines: drimane sesquiterpenoids as the dominant metabolite cohort of a novel Australian fungus, Aspergillus nanangensis.</title>
        <authorList>
            <person name="Lacey H.J."/>
            <person name="Gilchrist C.L.M."/>
            <person name="Crombie A."/>
            <person name="Kalaitzis J.A."/>
            <person name="Vuong D."/>
            <person name="Rutledge P.J."/>
            <person name="Turner P."/>
            <person name="Pitt J.I."/>
            <person name="Lacey E."/>
            <person name="Chooi Y.H."/>
            <person name="Piggott A.M."/>
        </authorList>
    </citation>
    <scope>NUCLEOTIDE SEQUENCE</scope>
    <source>
        <strain evidence="2">MST-FP2251</strain>
    </source>
</reference>
<evidence type="ECO:0000313" key="3">
    <source>
        <dbReference type="Proteomes" id="UP001194746"/>
    </source>
</evidence>
<dbReference type="InterPro" id="IPR053187">
    <property type="entry name" value="Notoamide_regulator"/>
</dbReference>
<dbReference type="PANTHER" id="PTHR47256:SF1">
    <property type="entry name" value="ZN(II)2CYS6 TRANSCRIPTION FACTOR (EUROFUNG)"/>
    <property type="match status" value="1"/>
</dbReference>
<accession>A0AAD4CMZ8</accession>
<dbReference type="EMBL" id="VCAU01000035">
    <property type="protein sequence ID" value="KAF9889524.1"/>
    <property type="molecule type" value="Genomic_DNA"/>
</dbReference>
<proteinExistence type="predicted"/>
<organism evidence="2 3">
    <name type="scientific">Aspergillus nanangensis</name>
    <dbReference type="NCBI Taxonomy" id="2582783"/>
    <lineage>
        <taxon>Eukaryota</taxon>
        <taxon>Fungi</taxon>
        <taxon>Dikarya</taxon>
        <taxon>Ascomycota</taxon>
        <taxon>Pezizomycotina</taxon>
        <taxon>Eurotiomycetes</taxon>
        <taxon>Eurotiomycetidae</taxon>
        <taxon>Eurotiales</taxon>
        <taxon>Aspergillaceae</taxon>
        <taxon>Aspergillus</taxon>
        <taxon>Aspergillus subgen. Circumdati</taxon>
    </lineage>
</organism>